<dbReference type="GO" id="GO:0015297">
    <property type="term" value="F:antiporter activity"/>
    <property type="evidence" value="ECO:0007669"/>
    <property type="project" value="InterPro"/>
</dbReference>
<evidence type="ECO:0000256" key="4">
    <source>
        <dbReference type="ARBA" id="ARBA00022692"/>
    </source>
</evidence>
<feature type="transmembrane region" description="Helical" evidence="8">
    <location>
        <begin position="12"/>
        <end position="31"/>
    </location>
</feature>
<evidence type="ECO:0000256" key="3">
    <source>
        <dbReference type="ARBA" id="ARBA00022475"/>
    </source>
</evidence>
<evidence type="ECO:0000313" key="9">
    <source>
        <dbReference type="EMBL" id="PCI99585.1"/>
    </source>
</evidence>
<feature type="transmembrane region" description="Helical" evidence="8">
    <location>
        <begin position="182"/>
        <end position="203"/>
    </location>
</feature>
<evidence type="ECO:0000256" key="1">
    <source>
        <dbReference type="ARBA" id="ARBA00004429"/>
    </source>
</evidence>
<sequence length="450" mass="47707">MRHVAVMSLTSSVGIMAIFIVDFVDLLFISMLGNAALAAAVGYAGIILFFTNSINIGLSIAAGTLVAKSLGAEQKSEAREYAISVMVVGFIFCLFILAGVFYFLDPILTLLGAEGEVKTLATSYVSIVLPSMPLASIAFIGMAVLRSYGDAKRSMYVTLAGGAVNAMLDPLLIFTLDFGLEGAAMASVAARISMMAITMYLLIKTHNAIARINLASIISHLKNIIAILLPAMLANVATPIGSAIMMREMAKFGTDAVAGMAIIGRMTPVAFSVVFALSGSIGPIVGQNFGAGNMARVRTAFVDAIKFTFVYIIAVAIILYFTRDYIVALFGATGIAAELVMLFCGVLALAFFFNGIIFIANACFNNLGRPIYSTYVNWGKNTIGTLPFILIGASLWGATGILLGQAVGSLVFAAIALWLSLKVMKQGGGSQKPSEFQQHQRLHAVQNRKH</sequence>
<dbReference type="Pfam" id="PF01554">
    <property type="entry name" value="MatE"/>
    <property type="match status" value="2"/>
</dbReference>
<dbReference type="AlphaFoldDB" id="A0A2A4YZ49"/>
<feature type="transmembrane region" description="Helical" evidence="8">
    <location>
        <begin position="375"/>
        <end position="396"/>
    </location>
</feature>
<keyword evidence="4 8" id="KW-0812">Transmembrane</keyword>
<feature type="transmembrane region" description="Helical" evidence="8">
    <location>
        <begin position="402"/>
        <end position="421"/>
    </location>
</feature>
<gene>
    <name evidence="9" type="ORF">COB13_11530</name>
</gene>
<reference evidence="9" key="2">
    <citation type="journal article" date="2018" name="ISME J.">
        <title>A dynamic microbial community with high functional redundancy inhabits the cold, oxic subseafloor aquifer.</title>
        <authorList>
            <person name="Tully B.J."/>
            <person name="Wheat C.G."/>
            <person name="Glazer B.T."/>
            <person name="Huber J.A."/>
        </authorList>
    </citation>
    <scope>NUCLEOTIDE SEQUENCE</scope>
    <source>
        <strain evidence="9">NORP83</strain>
    </source>
</reference>
<name>A0A2A4YZ49_9PROT</name>
<proteinExistence type="predicted"/>
<evidence type="ECO:0000256" key="7">
    <source>
        <dbReference type="SAM" id="MobiDB-lite"/>
    </source>
</evidence>
<feature type="transmembrane region" description="Helical" evidence="8">
    <location>
        <begin position="340"/>
        <end position="363"/>
    </location>
</feature>
<dbReference type="InterPro" id="IPR002528">
    <property type="entry name" value="MATE_fam"/>
</dbReference>
<dbReference type="NCBIfam" id="TIGR00797">
    <property type="entry name" value="matE"/>
    <property type="match status" value="1"/>
</dbReference>
<keyword evidence="3" id="KW-1003">Cell membrane</keyword>
<comment type="caution">
    <text evidence="9">The sequence shown here is derived from an EMBL/GenBank/DDBJ whole genome shotgun (WGS) entry which is preliminary data.</text>
</comment>
<dbReference type="InterPro" id="IPR052031">
    <property type="entry name" value="Membrane_Transporter-Flippase"/>
</dbReference>
<feature type="transmembrane region" description="Helical" evidence="8">
    <location>
        <begin position="124"/>
        <end position="145"/>
    </location>
</feature>
<dbReference type="GO" id="GO:0005886">
    <property type="term" value="C:plasma membrane"/>
    <property type="evidence" value="ECO:0007669"/>
    <property type="project" value="UniProtKB-SubCell"/>
</dbReference>
<accession>A0A2A4YZ49</accession>
<feature type="transmembrane region" description="Helical" evidence="8">
    <location>
        <begin position="157"/>
        <end position="176"/>
    </location>
</feature>
<feature type="transmembrane region" description="Helical" evidence="8">
    <location>
        <begin position="224"/>
        <end position="245"/>
    </location>
</feature>
<dbReference type="InterPro" id="IPR048279">
    <property type="entry name" value="MdtK-like"/>
</dbReference>
<keyword evidence="5 8" id="KW-1133">Transmembrane helix</keyword>
<keyword evidence="6 8" id="KW-0472">Membrane</keyword>
<evidence type="ECO:0000256" key="5">
    <source>
        <dbReference type="ARBA" id="ARBA00022989"/>
    </source>
</evidence>
<feature type="transmembrane region" description="Helical" evidence="8">
    <location>
        <begin position="81"/>
        <end position="104"/>
    </location>
</feature>
<protein>
    <submittedName>
        <fullName evidence="9">MATE family efflux transporter</fullName>
    </submittedName>
</protein>
<reference key="1">
    <citation type="submission" date="2017-08" db="EMBL/GenBank/DDBJ databases">
        <title>A dynamic microbial community with high functional redundancy inhabits the cold, oxic subseafloor aquifer.</title>
        <authorList>
            <person name="Tully B.J."/>
            <person name="Wheat C.G."/>
            <person name="Glazer B.T."/>
            <person name="Huber J.A."/>
        </authorList>
    </citation>
    <scope>NUCLEOTIDE SEQUENCE [LARGE SCALE GENOMIC DNA]</scope>
</reference>
<keyword evidence="2" id="KW-0813">Transport</keyword>
<dbReference type="PIRSF" id="PIRSF006603">
    <property type="entry name" value="DinF"/>
    <property type="match status" value="1"/>
</dbReference>
<evidence type="ECO:0000256" key="6">
    <source>
        <dbReference type="ARBA" id="ARBA00023136"/>
    </source>
</evidence>
<dbReference type="PANTHER" id="PTHR43549:SF2">
    <property type="entry name" value="MULTIDRUG RESISTANCE PROTEIN NORM-RELATED"/>
    <property type="match status" value="1"/>
</dbReference>
<comment type="subcellular location">
    <subcellularLocation>
        <location evidence="1">Cell inner membrane</location>
        <topology evidence="1">Multi-pass membrane protein</topology>
    </subcellularLocation>
</comment>
<feature type="transmembrane region" description="Helical" evidence="8">
    <location>
        <begin position="37"/>
        <end position="60"/>
    </location>
</feature>
<organism evidence="9">
    <name type="scientific">OCS116 cluster bacterium</name>
    <dbReference type="NCBI Taxonomy" id="2030921"/>
    <lineage>
        <taxon>Bacteria</taxon>
        <taxon>Pseudomonadati</taxon>
        <taxon>Pseudomonadota</taxon>
        <taxon>Alphaproteobacteria</taxon>
        <taxon>OCS116 cluster</taxon>
    </lineage>
</organism>
<feature type="transmembrane region" description="Helical" evidence="8">
    <location>
        <begin position="300"/>
        <end position="320"/>
    </location>
</feature>
<dbReference type="GO" id="GO:0042910">
    <property type="term" value="F:xenobiotic transmembrane transporter activity"/>
    <property type="evidence" value="ECO:0007669"/>
    <property type="project" value="InterPro"/>
</dbReference>
<dbReference type="EMBL" id="NVUS01000015">
    <property type="protein sequence ID" value="PCI99585.1"/>
    <property type="molecule type" value="Genomic_DNA"/>
</dbReference>
<dbReference type="PANTHER" id="PTHR43549">
    <property type="entry name" value="MULTIDRUG RESISTANCE PROTEIN YPNP-RELATED"/>
    <property type="match status" value="1"/>
</dbReference>
<evidence type="ECO:0000256" key="2">
    <source>
        <dbReference type="ARBA" id="ARBA00022448"/>
    </source>
</evidence>
<evidence type="ECO:0000256" key="8">
    <source>
        <dbReference type="SAM" id="Phobius"/>
    </source>
</evidence>
<feature type="transmembrane region" description="Helical" evidence="8">
    <location>
        <begin position="257"/>
        <end position="279"/>
    </location>
</feature>
<feature type="compositionally biased region" description="Basic residues" evidence="7">
    <location>
        <begin position="440"/>
        <end position="450"/>
    </location>
</feature>
<feature type="region of interest" description="Disordered" evidence="7">
    <location>
        <begin position="430"/>
        <end position="450"/>
    </location>
</feature>